<evidence type="ECO:0000313" key="5">
    <source>
        <dbReference type="EMBL" id="TEU29383.1"/>
    </source>
</evidence>
<dbReference type="SUPFAM" id="SSF52317">
    <property type="entry name" value="Class I glutamine amidotransferase-like"/>
    <property type="match status" value="1"/>
</dbReference>
<organism evidence="5 6">
    <name type="scientific">Alkanindiges illinoisensis</name>
    <dbReference type="NCBI Taxonomy" id="197183"/>
    <lineage>
        <taxon>Bacteria</taxon>
        <taxon>Pseudomonadati</taxon>
        <taxon>Pseudomonadota</taxon>
        <taxon>Gammaproteobacteria</taxon>
        <taxon>Moraxellales</taxon>
        <taxon>Moraxellaceae</taxon>
        <taxon>Alkanindiges</taxon>
    </lineage>
</organism>
<dbReference type="AlphaFoldDB" id="A0A4Y7XE99"/>
<comment type="caution">
    <text evidence="5">The sequence shown here is derived from an EMBL/GenBank/DDBJ whole genome shotgun (WGS) entry which is preliminary data.</text>
</comment>
<keyword evidence="3" id="KW-0804">Transcription</keyword>
<dbReference type="Gene3D" id="3.40.50.880">
    <property type="match status" value="1"/>
</dbReference>
<dbReference type="InterPro" id="IPR020449">
    <property type="entry name" value="Tscrpt_reg_AraC-type_HTH"/>
</dbReference>
<dbReference type="Gene3D" id="1.10.10.60">
    <property type="entry name" value="Homeodomain-like"/>
    <property type="match status" value="2"/>
</dbReference>
<evidence type="ECO:0000259" key="4">
    <source>
        <dbReference type="PROSITE" id="PS01124"/>
    </source>
</evidence>
<dbReference type="Pfam" id="PF12833">
    <property type="entry name" value="HTH_18"/>
    <property type="match status" value="1"/>
</dbReference>
<dbReference type="PROSITE" id="PS00041">
    <property type="entry name" value="HTH_ARAC_FAMILY_1"/>
    <property type="match status" value="1"/>
</dbReference>
<dbReference type="SUPFAM" id="SSF46689">
    <property type="entry name" value="Homeodomain-like"/>
    <property type="match status" value="2"/>
</dbReference>
<feature type="domain" description="HTH araC/xylS-type" evidence="4">
    <location>
        <begin position="219"/>
        <end position="317"/>
    </location>
</feature>
<evidence type="ECO:0000256" key="3">
    <source>
        <dbReference type="ARBA" id="ARBA00023163"/>
    </source>
</evidence>
<reference evidence="5 6" key="1">
    <citation type="submission" date="2019-03" db="EMBL/GenBank/DDBJ databases">
        <title>Alkanindiges illinoisensis: a potential pathogenic isolated from ascites of a gastric cancer patient with abdominal metastasis.</title>
        <authorList>
            <person name="Hu X."/>
            <person name="Yang B."/>
            <person name="Yan X."/>
            <person name="Lin L."/>
            <person name="Zhao H."/>
            <person name="Zhou F."/>
            <person name="Su B."/>
            <person name="Chen J."/>
            <person name="Rui Y."/>
            <person name="Wang Q."/>
            <person name="Zheng L."/>
        </authorList>
    </citation>
    <scope>NUCLEOTIDE SEQUENCE [LARGE SCALE GENOMIC DNA]</scope>
    <source>
        <strain evidence="5 6">NFYY 23406</strain>
    </source>
</reference>
<protein>
    <submittedName>
        <fullName evidence="5">Helix-turn-helix domain-containing protein</fullName>
    </submittedName>
</protein>
<dbReference type="RefSeq" id="WP_134243826.1">
    <property type="nucleotide sequence ID" value="NZ_SNTY01000014.1"/>
</dbReference>
<dbReference type="PANTHER" id="PTHR43280">
    <property type="entry name" value="ARAC-FAMILY TRANSCRIPTIONAL REGULATOR"/>
    <property type="match status" value="1"/>
</dbReference>
<keyword evidence="1" id="KW-0805">Transcription regulation</keyword>
<sequence length="323" mass="36319">MTKKVSVVIYEGCWATGIFSVVDFFRIVALLEKQLGLPPRYKVRLLSVNGMPIQAAGGHLIHPDGSLYDETNAQLLVIPAIEGTYLNDQFIPEPGIIAWLQAGRSRGAHVLALTTGACFLAAAGLATQCLVTTHWAYMRWLTQRYPNVQFVANRNFLQSEGIWSTGSLDGSFDALLTMLAQECGDHFAQWCATYLLISDPSRMNPILPTYRNHCDEKILRVQEWIESRYAQAITIEQMGEEVGLAPRTLKRRFQQALQLSPNLYVQKVRIDKAKKLLLTTTMAVNEIAYSVGYANTSFFIRLFKLHTSQTPAQWRKIGMMAQT</sequence>
<dbReference type="GO" id="GO:0043565">
    <property type="term" value="F:sequence-specific DNA binding"/>
    <property type="evidence" value="ECO:0007669"/>
    <property type="project" value="InterPro"/>
</dbReference>
<dbReference type="InterPro" id="IPR018062">
    <property type="entry name" value="HTH_AraC-typ_CS"/>
</dbReference>
<keyword evidence="6" id="KW-1185">Reference proteome</keyword>
<accession>A0A4Y7XE99</accession>
<dbReference type="InterPro" id="IPR018060">
    <property type="entry name" value="HTH_AraC"/>
</dbReference>
<name>A0A4Y7XE99_9GAMM</name>
<dbReference type="GO" id="GO:0003700">
    <property type="term" value="F:DNA-binding transcription factor activity"/>
    <property type="evidence" value="ECO:0007669"/>
    <property type="project" value="InterPro"/>
</dbReference>
<dbReference type="InterPro" id="IPR002818">
    <property type="entry name" value="DJ-1/PfpI"/>
</dbReference>
<dbReference type="Proteomes" id="UP000297834">
    <property type="component" value="Unassembled WGS sequence"/>
</dbReference>
<dbReference type="InterPro" id="IPR009057">
    <property type="entry name" value="Homeodomain-like_sf"/>
</dbReference>
<dbReference type="PRINTS" id="PR00032">
    <property type="entry name" value="HTHARAC"/>
</dbReference>
<evidence type="ECO:0000256" key="2">
    <source>
        <dbReference type="ARBA" id="ARBA00023125"/>
    </source>
</evidence>
<evidence type="ECO:0000313" key="6">
    <source>
        <dbReference type="Proteomes" id="UP000297834"/>
    </source>
</evidence>
<dbReference type="InterPro" id="IPR029062">
    <property type="entry name" value="Class_I_gatase-like"/>
</dbReference>
<gene>
    <name evidence="5" type="ORF">E2B99_04825</name>
</gene>
<proteinExistence type="predicted"/>
<dbReference type="OrthoDB" id="9803764at2"/>
<keyword evidence="2" id="KW-0238">DNA-binding</keyword>
<dbReference type="EMBL" id="SNTY01000014">
    <property type="protein sequence ID" value="TEU29383.1"/>
    <property type="molecule type" value="Genomic_DNA"/>
</dbReference>
<evidence type="ECO:0000256" key="1">
    <source>
        <dbReference type="ARBA" id="ARBA00023015"/>
    </source>
</evidence>
<dbReference type="PANTHER" id="PTHR43280:SF2">
    <property type="entry name" value="HTH-TYPE TRANSCRIPTIONAL REGULATOR EXSA"/>
    <property type="match status" value="1"/>
</dbReference>
<dbReference type="SMART" id="SM00342">
    <property type="entry name" value="HTH_ARAC"/>
    <property type="match status" value="1"/>
</dbReference>
<dbReference type="Pfam" id="PF01965">
    <property type="entry name" value="DJ-1_PfpI"/>
    <property type="match status" value="1"/>
</dbReference>
<dbReference type="PROSITE" id="PS01124">
    <property type="entry name" value="HTH_ARAC_FAMILY_2"/>
    <property type="match status" value="1"/>
</dbReference>